<accession>A0A1I0P1C9</accession>
<dbReference type="GeneID" id="99986364"/>
<organism evidence="1 2">
    <name type="scientific">Roseivirga pacifica</name>
    <dbReference type="NCBI Taxonomy" id="1267423"/>
    <lineage>
        <taxon>Bacteria</taxon>
        <taxon>Pseudomonadati</taxon>
        <taxon>Bacteroidota</taxon>
        <taxon>Cytophagia</taxon>
        <taxon>Cytophagales</taxon>
        <taxon>Roseivirgaceae</taxon>
        <taxon>Roseivirga</taxon>
    </lineage>
</organism>
<gene>
    <name evidence="1" type="ORF">SAMN05216290_1640</name>
</gene>
<evidence type="ECO:0000313" key="2">
    <source>
        <dbReference type="Proteomes" id="UP000199437"/>
    </source>
</evidence>
<evidence type="ECO:0000313" key="1">
    <source>
        <dbReference type="EMBL" id="SEW07928.1"/>
    </source>
</evidence>
<proteinExistence type="predicted"/>
<evidence type="ECO:0008006" key="3">
    <source>
        <dbReference type="Google" id="ProtNLM"/>
    </source>
</evidence>
<dbReference type="AlphaFoldDB" id="A0A1I0P1C9"/>
<name>A0A1I0P1C9_9BACT</name>
<sequence length="159" mass="17997">MQHAHLEKILSFINSIGIPVQECDLPTETFIPGIKIDKGTLLYDPEKLKYPGDLLHEAGHIALMTPEERRKIAGDVASFRPPGVDDEVAVILWSYAALKHIKIPIEVVFHENGYKGDAQWLIEQLENKTYIGLPLLSWMGMCSEQDFPKMKAWIRTQSA</sequence>
<dbReference type="Proteomes" id="UP000199437">
    <property type="component" value="Unassembled WGS sequence"/>
</dbReference>
<dbReference type="RefSeq" id="WP_090258010.1">
    <property type="nucleotide sequence ID" value="NZ_FOIR01000001.1"/>
</dbReference>
<keyword evidence="2" id="KW-1185">Reference proteome</keyword>
<dbReference type="OrthoDB" id="1441538at2"/>
<dbReference type="EMBL" id="FOIR01000001">
    <property type="protein sequence ID" value="SEW07928.1"/>
    <property type="molecule type" value="Genomic_DNA"/>
</dbReference>
<protein>
    <recommendedName>
        <fullName evidence="3">IrrE N-terminal-like domain-containing protein</fullName>
    </recommendedName>
</protein>
<dbReference type="STRING" id="1267423.SAMN05216290_1640"/>
<reference evidence="2" key="1">
    <citation type="submission" date="2016-10" db="EMBL/GenBank/DDBJ databases">
        <authorList>
            <person name="Varghese N."/>
            <person name="Submissions S."/>
        </authorList>
    </citation>
    <scope>NUCLEOTIDE SEQUENCE [LARGE SCALE GENOMIC DNA]</scope>
    <source>
        <strain evidence="2">CGMCC 1.12402</strain>
    </source>
</reference>